<gene>
    <name evidence="2" type="ORF">EC973_001640</name>
</gene>
<comment type="caution">
    <text evidence="2">The sequence shown here is derived from an EMBL/GenBank/DDBJ whole genome shotgun (WGS) entry which is preliminary data.</text>
</comment>
<dbReference type="Proteomes" id="UP000605846">
    <property type="component" value="Unassembled WGS sequence"/>
</dbReference>
<organism evidence="2 3">
    <name type="scientific">Apophysomyces ossiformis</name>
    <dbReference type="NCBI Taxonomy" id="679940"/>
    <lineage>
        <taxon>Eukaryota</taxon>
        <taxon>Fungi</taxon>
        <taxon>Fungi incertae sedis</taxon>
        <taxon>Mucoromycota</taxon>
        <taxon>Mucoromycotina</taxon>
        <taxon>Mucoromycetes</taxon>
        <taxon>Mucorales</taxon>
        <taxon>Mucorineae</taxon>
        <taxon>Mucoraceae</taxon>
        <taxon>Apophysomyces</taxon>
    </lineage>
</organism>
<evidence type="ECO:0000313" key="3">
    <source>
        <dbReference type="Proteomes" id="UP000605846"/>
    </source>
</evidence>
<keyword evidence="1" id="KW-0732">Signal</keyword>
<dbReference type="AlphaFoldDB" id="A0A8H7ETB4"/>
<dbReference type="EMBL" id="JABAYA010000014">
    <property type="protein sequence ID" value="KAF7730691.1"/>
    <property type="molecule type" value="Genomic_DNA"/>
</dbReference>
<feature type="signal peptide" evidence="1">
    <location>
        <begin position="1"/>
        <end position="16"/>
    </location>
</feature>
<protein>
    <submittedName>
        <fullName evidence="2">Uncharacterized protein</fullName>
    </submittedName>
</protein>
<sequence>MWIYITLLLYAVTIYAYPIANDIKASSTEGFHVQIDRFAQLIAIHWQFDHLDTIISKSYKEIANQFQEHVQITIQSNDVSHVSQQVPLSPSSSSVPLDIVDLDILKAQMFGAIQAHTEGKLPLAWDKVGDLLGRPALEVYIREVLQRYCRQDVEHAEEGHKNQELQQVSSSCLAENAQQLSAELDHYVGLNLVNIFETLDKDVLPGMLMHISRDLKDVLEYFNKAFLHRDDRRLFLNVIPWQASENNGDNNSLSSRLLELATGTTREDDHPTDFFSHYASLARV</sequence>
<name>A0A8H7ETB4_9FUNG</name>
<feature type="chain" id="PRO_5034396263" evidence="1">
    <location>
        <begin position="17"/>
        <end position="284"/>
    </location>
</feature>
<evidence type="ECO:0000256" key="1">
    <source>
        <dbReference type="SAM" id="SignalP"/>
    </source>
</evidence>
<evidence type="ECO:0000313" key="2">
    <source>
        <dbReference type="EMBL" id="KAF7730691.1"/>
    </source>
</evidence>
<dbReference type="OrthoDB" id="2263825at2759"/>
<keyword evidence="3" id="KW-1185">Reference proteome</keyword>
<accession>A0A8H7ETB4</accession>
<reference evidence="2" key="1">
    <citation type="submission" date="2020-01" db="EMBL/GenBank/DDBJ databases">
        <title>Genome Sequencing of Three Apophysomyces-Like Fungal Strains Confirms a Novel Fungal Genus in the Mucoromycota with divergent Burkholderia-like Endosymbiotic Bacteria.</title>
        <authorList>
            <person name="Stajich J.E."/>
            <person name="Macias A.M."/>
            <person name="Carter-House D."/>
            <person name="Lovett B."/>
            <person name="Kasson L.R."/>
            <person name="Berry K."/>
            <person name="Grigoriev I."/>
            <person name="Chang Y."/>
            <person name="Spatafora J."/>
            <person name="Kasson M.T."/>
        </authorList>
    </citation>
    <scope>NUCLEOTIDE SEQUENCE</scope>
    <source>
        <strain evidence="2">NRRL A-21654</strain>
    </source>
</reference>
<proteinExistence type="predicted"/>